<dbReference type="AlphaFoldDB" id="A0A6A6BMU3"/>
<keyword evidence="3" id="KW-1185">Reference proteome</keyword>
<protein>
    <submittedName>
        <fullName evidence="2">Uncharacterized protein</fullName>
    </submittedName>
</protein>
<evidence type="ECO:0000256" key="1">
    <source>
        <dbReference type="SAM" id="Phobius"/>
    </source>
</evidence>
<organism evidence="2 3">
    <name type="scientific">Aplosporella prunicola CBS 121167</name>
    <dbReference type="NCBI Taxonomy" id="1176127"/>
    <lineage>
        <taxon>Eukaryota</taxon>
        <taxon>Fungi</taxon>
        <taxon>Dikarya</taxon>
        <taxon>Ascomycota</taxon>
        <taxon>Pezizomycotina</taxon>
        <taxon>Dothideomycetes</taxon>
        <taxon>Dothideomycetes incertae sedis</taxon>
        <taxon>Botryosphaeriales</taxon>
        <taxon>Aplosporellaceae</taxon>
        <taxon>Aplosporella</taxon>
    </lineage>
</organism>
<keyword evidence="1" id="KW-0472">Membrane</keyword>
<feature type="transmembrane region" description="Helical" evidence="1">
    <location>
        <begin position="193"/>
        <end position="211"/>
    </location>
</feature>
<dbReference type="Proteomes" id="UP000799438">
    <property type="component" value="Unassembled WGS sequence"/>
</dbReference>
<gene>
    <name evidence="2" type="ORF">K452DRAFT_222073</name>
</gene>
<reference evidence="2" key="1">
    <citation type="journal article" date="2020" name="Stud. Mycol.">
        <title>101 Dothideomycetes genomes: a test case for predicting lifestyles and emergence of pathogens.</title>
        <authorList>
            <person name="Haridas S."/>
            <person name="Albert R."/>
            <person name="Binder M."/>
            <person name="Bloem J."/>
            <person name="Labutti K."/>
            <person name="Salamov A."/>
            <person name="Andreopoulos B."/>
            <person name="Baker S."/>
            <person name="Barry K."/>
            <person name="Bills G."/>
            <person name="Bluhm B."/>
            <person name="Cannon C."/>
            <person name="Castanera R."/>
            <person name="Culley D."/>
            <person name="Daum C."/>
            <person name="Ezra D."/>
            <person name="Gonzalez J."/>
            <person name="Henrissat B."/>
            <person name="Kuo A."/>
            <person name="Liang C."/>
            <person name="Lipzen A."/>
            <person name="Lutzoni F."/>
            <person name="Magnuson J."/>
            <person name="Mondo S."/>
            <person name="Nolan M."/>
            <person name="Ohm R."/>
            <person name="Pangilinan J."/>
            <person name="Park H.-J."/>
            <person name="Ramirez L."/>
            <person name="Alfaro M."/>
            <person name="Sun H."/>
            <person name="Tritt A."/>
            <person name="Yoshinaga Y."/>
            <person name="Zwiers L.-H."/>
            <person name="Turgeon B."/>
            <person name="Goodwin S."/>
            <person name="Spatafora J."/>
            <person name="Crous P."/>
            <person name="Grigoriev I."/>
        </authorList>
    </citation>
    <scope>NUCLEOTIDE SEQUENCE</scope>
    <source>
        <strain evidence="2">CBS 121167</strain>
    </source>
</reference>
<evidence type="ECO:0000313" key="3">
    <source>
        <dbReference type="Proteomes" id="UP000799438"/>
    </source>
</evidence>
<dbReference type="OrthoDB" id="203796at2759"/>
<dbReference type="RefSeq" id="XP_033400700.1">
    <property type="nucleotide sequence ID" value="XM_033536546.1"/>
</dbReference>
<dbReference type="EMBL" id="ML995478">
    <property type="protein sequence ID" value="KAF2144988.1"/>
    <property type="molecule type" value="Genomic_DNA"/>
</dbReference>
<sequence length="323" mass="37340">MSKILDEQPECLFQYVDTVLARLPPRPVVQINGFHTQTVRKGDKREKKHITDFDIMLNLRPYLLTNRQNLTSKWSKQTVVEPSQKAFRGSFRKTVAKGHKGDLEVGNSYDPDQLLMEGCEEYCKSPARLKIFRVSRTVSGLDEQAIRARIETLIRSTHYRGHIKIFFPLEERAVDIYSTHWIQRWRTTTYIRWIFYLTFLWIFAWPILYFMTKRWAIVNVDWPFSVTQPNGDGTGTKQYTTISEDEWYGKHANLIRRLVLEGHQGDASCFDPEEEPVNPQPRRVSSGNQHVDSAISIIQAGVSGWNSVQRAMGGDPDGWGGDC</sequence>
<proteinExistence type="predicted"/>
<dbReference type="PANTHER" id="PTHR37848">
    <property type="entry name" value="EXPRESSED PROTEIN"/>
    <property type="match status" value="1"/>
</dbReference>
<evidence type="ECO:0000313" key="2">
    <source>
        <dbReference type="EMBL" id="KAF2144988.1"/>
    </source>
</evidence>
<accession>A0A6A6BMU3</accession>
<dbReference type="GeneID" id="54294042"/>
<keyword evidence="1" id="KW-1133">Transmembrane helix</keyword>
<dbReference type="PANTHER" id="PTHR37848:SF1">
    <property type="entry name" value="SUN DOMAIN-CONTAINING PROTEIN"/>
    <property type="match status" value="1"/>
</dbReference>
<keyword evidence="1" id="KW-0812">Transmembrane</keyword>
<name>A0A6A6BMU3_9PEZI</name>